<name>A0A540VPP0_9GAMM</name>
<protein>
    <submittedName>
        <fullName evidence="2">Uncharacterized protein</fullName>
    </submittedName>
</protein>
<proteinExistence type="predicted"/>
<evidence type="ECO:0000256" key="1">
    <source>
        <dbReference type="SAM" id="MobiDB-lite"/>
    </source>
</evidence>
<accession>A0A540VPP0</accession>
<reference evidence="2 3" key="1">
    <citation type="submission" date="2019-06" db="EMBL/GenBank/DDBJ databases">
        <title>Metagenome assembled Genome of Spiribacter salinus SL48-SHIP from the microbial mat of Salt Lake 48 (Novosibirsk region, Russia).</title>
        <authorList>
            <person name="Shipova A."/>
            <person name="Rozanov A.S."/>
            <person name="Bryanskaya A.V."/>
            <person name="Peltek S.E."/>
        </authorList>
    </citation>
    <scope>NUCLEOTIDE SEQUENCE [LARGE SCALE GENOMIC DNA]</scope>
    <source>
        <strain evidence="2">SL48-SHIP-2</strain>
    </source>
</reference>
<dbReference type="Proteomes" id="UP000315400">
    <property type="component" value="Unassembled WGS sequence"/>
</dbReference>
<dbReference type="EMBL" id="VIFK01000167">
    <property type="protein sequence ID" value="TQE98606.1"/>
    <property type="molecule type" value="Genomic_DNA"/>
</dbReference>
<evidence type="ECO:0000313" key="3">
    <source>
        <dbReference type="Proteomes" id="UP000315400"/>
    </source>
</evidence>
<feature type="compositionally biased region" description="Basic and acidic residues" evidence="1">
    <location>
        <begin position="33"/>
        <end position="52"/>
    </location>
</feature>
<sequence>MKTDTSERGLLELHAAGAQSYYTLPERLAQVADRGEHRADRGEQGVDRGELGADRGGLDLIADPPLQSLVEPDLFAGCLIQTSSGRLRR</sequence>
<evidence type="ECO:0000313" key="2">
    <source>
        <dbReference type="EMBL" id="TQE98606.1"/>
    </source>
</evidence>
<comment type="caution">
    <text evidence="2">The sequence shown here is derived from an EMBL/GenBank/DDBJ whole genome shotgun (WGS) entry which is preliminary data.</text>
</comment>
<organism evidence="2 3">
    <name type="scientific">Spiribacter salinus</name>
    <dbReference type="NCBI Taxonomy" id="1335746"/>
    <lineage>
        <taxon>Bacteria</taxon>
        <taxon>Pseudomonadati</taxon>
        <taxon>Pseudomonadota</taxon>
        <taxon>Gammaproteobacteria</taxon>
        <taxon>Chromatiales</taxon>
        <taxon>Ectothiorhodospiraceae</taxon>
        <taxon>Spiribacter</taxon>
    </lineage>
</organism>
<dbReference type="AlphaFoldDB" id="A0A540VPP0"/>
<gene>
    <name evidence="2" type="ORF">FKY71_12970</name>
</gene>
<feature type="region of interest" description="Disordered" evidence="1">
    <location>
        <begin position="32"/>
        <end position="52"/>
    </location>
</feature>